<feature type="signal peptide" evidence="2">
    <location>
        <begin position="1"/>
        <end position="22"/>
    </location>
</feature>
<dbReference type="EMBL" id="JACHIU010000001">
    <property type="protein sequence ID" value="MBB6474822.1"/>
    <property type="molecule type" value="Genomic_DNA"/>
</dbReference>
<dbReference type="Proteomes" id="UP000555564">
    <property type="component" value="Unassembled WGS sequence"/>
</dbReference>
<dbReference type="AlphaFoldDB" id="A0A7X0IJG0"/>
<dbReference type="Pfam" id="PF00561">
    <property type="entry name" value="Abhydrolase_1"/>
    <property type="match status" value="1"/>
</dbReference>
<protein>
    <submittedName>
        <fullName evidence="4">Pimeloyl-ACP methyl ester carboxylesterase</fullName>
    </submittedName>
</protein>
<dbReference type="GO" id="GO:0016787">
    <property type="term" value="F:hydrolase activity"/>
    <property type="evidence" value="ECO:0007669"/>
    <property type="project" value="UniProtKB-KW"/>
</dbReference>
<name>A0A7X0IJG0_9ACTN</name>
<proteinExistence type="predicted"/>
<feature type="domain" description="AB hydrolase-1" evidence="3">
    <location>
        <begin position="54"/>
        <end position="301"/>
    </location>
</feature>
<organism evidence="4 5">
    <name type="scientific">Sphaerisporangium rubeum</name>
    <dbReference type="NCBI Taxonomy" id="321317"/>
    <lineage>
        <taxon>Bacteria</taxon>
        <taxon>Bacillati</taxon>
        <taxon>Actinomycetota</taxon>
        <taxon>Actinomycetes</taxon>
        <taxon>Streptosporangiales</taxon>
        <taxon>Streptosporangiaceae</taxon>
        <taxon>Sphaerisporangium</taxon>
    </lineage>
</organism>
<comment type="caution">
    <text evidence="4">The sequence shown here is derived from an EMBL/GenBank/DDBJ whole genome shotgun (WGS) entry which is preliminary data.</text>
</comment>
<dbReference type="InterPro" id="IPR029058">
    <property type="entry name" value="AB_hydrolase_fold"/>
</dbReference>
<feature type="chain" id="PRO_5030809213" evidence="2">
    <location>
        <begin position="23"/>
        <end position="315"/>
    </location>
</feature>
<sequence length="315" mass="35189">MRRTPLLLLTALSLTAAVPAAGATADPRVPAGFTERTANVNGITVNYVRGGHGPTLVLIHGYPESWYEWRAVLPSLAKHYTVIAPDLRGAGRSSAPSGGYDKKTMAADLHGLLTRLRLDHDINLVGHDIGTMVAYSYAAQHQDRVAKLVLSEAPIPDDKLYTFPSLTPQGPGFWNFGFFNIRNGLPEQIIDGREALWVKRFISLLAVHKDRAAEPRAVREYARNLSDDRRLRASFEWFRALNKDVADNRRLAKDKLHMPVLAIGADHSLGAFVPDQVRDYADDVQAKVIRDSGHWIFEEHPKEMTRILLKFLKQS</sequence>
<evidence type="ECO:0000313" key="5">
    <source>
        <dbReference type="Proteomes" id="UP000555564"/>
    </source>
</evidence>
<dbReference type="PRINTS" id="PR00412">
    <property type="entry name" value="EPOXHYDRLASE"/>
</dbReference>
<dbReference type="PRINTS" id="PR00111">
    <property type="entry name" value="ABHYDROLASE"/>
</dbReference>
<evidence type="ECO:0000259" key="3">
    <source>
        <dbReference type="Pfam" id="PF00561"/>
    </source>
</evidence>
<dbReference type="RefSeq" id="WP_184983655.1">
    <property type="nucleotide sequence ID" value="NZ_BAAALO010000038.1"/>
</dbReference>
<dbReference type="InterPro" id="IPR000639">
    <property type="entry name" value="Epox_hydrolase-like"/>
</dbReference>
<reference evidence="4 5" key="1">
    <citation type="submission" date="2020-08" db="EMBL/GenBank/DDBJ databases">
        <title>Sequencing the genomes of 1000 actinobacteria strains.</title>
        <authorList>
            <person name="Klenk H.-P."/>
        </authorList>
    </citation>
    <scope>NUCLEOTIDE SEQUENCE [LARGE SCALE GENOMIC DNA]</scope>
    <source>
        <strain evidence="4 5">DSM 44936</strain>
    </source>
</reference>
<dbReference type="PANTHER" id="PTHR43329">
    <property type="entry name" value="EPOXIDE HYDROLASE"/>
    <property type="match status" value="1"/>
</dbReference>
<dbReference type="Gene3D" id="3.40.50.1820">
    <property type="entry name" value="alpha/beta hydrolase"/>
    <property type="match status" value="1"/>
</dbReference>
<evidence type="ECO:0000313" key="4">
    <source>
        <dbReference type="EMBL" id="MBB6474822.1"/>
    </source>
</evidence>
<keyword evidence="5" id="KW-1185">Reference proteome</keyword>
<dbReference type="SUPFAM" id="SSF53474">
    <property type="entry name" value="alpha/beta-Hydrolases"/>
    <property type="match status" value="1"/>
</dbReference>
<accession>A0A7X0IJG0</accession>
<keyword evidence="1" id="KW-0378">Hydrolase</keyword>
<dbReference type="InterPro" id="IPR000073">
    <property type="entry name" value="AB_hydrolase_1"/>
</dbReference>
<evidence type="ECO:0000256" key="1">
    <source>
        <dbReference type="ARBA" id="ARBA00022801"/>
    </source>
</evidence>
<gene>
    <name evidence="4" type="ORF">BJ992_004253</name>
</gene>
<evidence type="ECO:0000256" key="2">
    <source>
        <dbReference type="SAM" id="SignalP"/>
    </source>
</evidence>
<keyword evidence="2" id="KW-0732">Signal</keyword>